<feature type="domain" description="PNPLA" evidence="5">
    <location>
        <begin position="9"/>
        <end position="176"/>
    </location>
</feature>
<feature type="active site" description="Nucleophile" evidence="4">
    <location>
        <position position="42"/>
    </location>
</feature>
<keyword evidence="3 4" id="KW-0443">Lipid metabolism</keyword>
<dbReference type="EMBL" id="VUNG01000002">
    <property type="protein sequence ID" value="MST83374.1"/>
    <property type="molecule type" value="Genomic_DNA"/>
</dbReference>
<dbReference type="InterPro" id="IPR050301">
    <property type="entry name" value="NTE"/>
</dbReference>
<keyword evidence="2 4" id="KW-0442">Lipid degradation</keyword>
<dbReference type="GO" id="GO:0016787">
    <property type="term" value="F:hydrolase activity"/>
    <property type="evidence" value="ECO:0007669"/>
    <property type="project" value="UniProtKB-UniRule"/>
</dbReference>
<comment type="caution">
    <text evidence="4">Lacks conserved residue(s) required for the propagation of feature annotation.</text>
</comment>
<evidence type="ECO:0000256" key="1">
    <source>
        <dbReference type="ARBA" id="ARBA00022801"/>
    </source>
</evidence>
<keyword evidence="1 4" id="KW-0378">Hydrolase</keyword>
<name>A0A7K0KBS2_9BACT</name>
<dbReference type="SUPFAM" id="SSF52151">
    <property type="entry name" value="FabD/lysophospholipase-like"/>
    <property type="match status" value="1"/>
</dbReference>
<organism evidence="6 7">
    <name type="scientific">Hallella mizrahii</name>
    <dbReference type="NCBI Taxonomy" id="2606637"/>
    <lineage>
        <taxon>Bacteria</taxon>
        <taxon>Pseudomonadati</taxon>
        <taxon>Bacteroidota</taxon>
        <taxon>Bacteroidia</taxon>
        <taxon>Bacteroidales</taxon>
        <taxon>Prevotellaceae</taxon>
        <taxon>Hallella</taxon>
    </lineage>
</organism>
<feature type="short sequence motif" description="GXGXXG" evidence="4">
    <location>
        <begin position="13"/>
        <end position="18"/>
    </location>
</feature>
<dbReference type="GO" id="GO:0016042">
    <property type="term" value="P:lipid catabolic process"/>
    <property type="evidence" value="ECO:0007669"/>
    <property type="project" value="UniProtKB-UniRule"/>
</dbReference>
<protein>
    <submittedName>
        <fullName evidence="6">Patatin family protein</fullName>
    </submittedName>
</protein>
<dbReference type="Pfam" id="PF19890">
    <property type="entry name" value="DUF6363"/>
    <property type="match status" value="1"/>
</dbReference>
<dbReference type="Pfam" id="PF01734">
    <property type="entry name" value="Patatin"/>
    <property type="match status" value="1"/>
</dbReference>
<evidence type="ECO:0000256" key="4">
    <source>
        <dbReference type="PROSITE-ProRule" id="PRU01161"/>
    </source>
</evidence>
<dbReference type="PROSITE" id="PS51635">
    <property type="entry name" value="PNPLA"/>
    <property type="match status" value="1"/>
</dbReference>
<feature type="short sequence motif" description="DGA/G" evidence="4">
    <location>
        <begin position="163"/>
        <end position="165"/>
    </location>
</feature>
<dbReference type="Proteomes" id="UP000438914">
    <property type="component" value="Unassembled WGS sequence"/>
</dbReference>
<evidence type="ECO:0000256" key="3">
    <source>
        <dbReference type="ARBA" id="ARBA00023098"/>
    </source>
</evidence>
<dbReference type="InterPro" id="IPR016035">
    <property type="entry name" value="Acyl_Trfase/lysoPLipase"/>
</dbReference>
<dbReference type="CDD" id="cd07208">
    <property type="entry name" value="Pat_hypo_Ecoli_yjju_like"/>
    <property type="match status" value="1"/>
</dbReference>
<sequence>MQIDTNTGLVLEGGGMRGVFTSGVLDAFMKHEVWFRYVVAVSAGACNGMSYISRQPRRARISNIDYLTRYNYIGIKHLVTQGCIFDRELLYDRFPNELLPFDYDEYFRHADGFEMVATDCASGHPVYLKETHDRQRACDIVKASSSLPYVSKIVWVDGRPLLDGGIIDSIPVMRSIEAGHATNVVISTRNYGFRELGKDRKIPPFVYRNYPRLRLALSHRIRAYNQQLQLIEDLEHEDRIICIRPRKPMQVRRIEKDVEKLEALYEEGFALGEQFCETYGKYIREEPSSKTL</sequence>
<dbReference type="Gene3D" id="3.40.1090.10">
    <property type="entry name" value="Cytosolic phospholipase A2 catalytic domain"/>
    <property type="match status" value="2"/>
</dbReference>
<evidence type="ECO:0000313" key="6">
    <source>
        <dbReference type="EMBL" id="MST83374.1"/>
    </source>
</evidence>
<dbReference type="InterPro" id="IPR045943">
    <property type="entry name" value="DUF6363"/>
</dbReference>
<dbReference type="InterPro" id="IPR037483">
    <property type="entry name" value="YjjU-like"/>
</dbReference>
<accession>A0A7K0KBS2</accession>
<dbReference type="PANTHER" id="PTHR14226:SF25">
    <property type="entry name" value="PHOSPHOESTERASE"/>
    <property type="match status" value="1"/>
</dbReference>
<proteinExistence type="predicted"/>
<gene>
    <name evidence="6" type="ORF">FYJ73_01515</name>
</gene>
<dbReference type="PANTHER" id="PTHR14226">
    <property type="entry name" value="NEUROPATHY TARGET ESTERASE/SWISS CHEESE D.MELANOGASTER"/>
    <property type="match status" value="1"/>
</dbReference>
<dbReference type="InterPro" id="IPR002641">
    <property type="entry name" value="PNPLA_dom"/>
</dbReference>
<feature type="active site" description="Proton acceptor" evidence="4">
    <location>
        <position position="163"/>
    </location>
</feature>
<reference evidence="6 7" key="1">
    <citation type="submission" date="2019-08" db="EMBL/GenBank/DDBJ databases">
        <title>In-depth cultivation of the pig gut microbiome towards novel bacterial diversity and tailored functional studies.</title>
        <authorList>
            <person name="Wylensek D."/>
            <person name="Hitch T.C.A."/>
            <person name="Clavel T."/>
        </authorList>
    </citation>
    <scope>NUCLEOTIDE SEQUENCE [LARGE SCALE GENOMIC DNA]</scope>
    <source>
        <strain evidence="6 7">LKV-178-WT-2A</strain>
    </source>
</reference>
<evidence type="ECO:0000259" key="5">
    <source>
        <dbReference type="PROSITE" id="PS51635"/>
    </source>
</evidence>
<dbReference type="RefSeq" id="WP_154532920.1">
    <property type="nucleotide sequence ID" value="NZ_VUNG01000002.1"/>
</dbReference>
<evidence type="ECO:0000256" key="2">
    <source>
        <dbReference type="ARBA" id="ARBA00022963"/>
    </source>
</evidence>
<evidence type="ECO:0000313" key="7">
    <source>
        <dbReference type="Proteomes" id="UP000438914"/>
    </source>
</evidence>
<dbReference type="AlphaFoldDB" id="A0A7K0KBS2"/>
<keyword evidence="7" id="KW-1185">Reference proteome</keyword>
<comment type="caution">
    <text evidence="6">The sequence shown here is derived from an EMBL/GenBank/DDBJ whole genome shotgun (WGS) entry which is preliminary data.</text>
</comment>